<dbReference type="Proteomes" id="UP000821853">
    <property type="component" value="Unassembled WGS sequence"/>
</dbReference>
<dbReference type="AlphaFoldDB" id="A0A9J6GUB1"/>
<comment type="caution">
    <text evidence="1">The sequence shown here is derived from an EMBL/GenBank/DDBJ whole genome shotgun (WGS) entry which is preliminary data.</text>
</comment>
<accession>A0A9J6GUB1</accession>
<keyword evidence="2" id="KW-1185">Reference proteome</keyword>
<gene>
    <name evidence="1" type="ORF">HPB48_017567</name>
</gene>
<evidence type="ECO:0000313" key="2">
    <source>
        <dbReference type="Proteomes" id="UP000821853"/>
    </source>
</evidence>
<dbReference type="VEuPathDB" id="VectorBase:HLOH_058499"/>
<reference evidence="1 2" key="1">
    <citation type="journal article" date="2020" name="Cell">
        <title>Large-Scale Comparative Analyses of Tick Genomes Elucidate Their Genetic Diversity and Vector Capacities.</title>
        <authorList>
            <consortium name="Tick Genome and Microbiome Consortium (TIGMIC)"/>
            <person name="Jia N."/>
            <person name="Wang J."/>
            <person name="Shi W."/>
            <person name="Du L."/>
            <person name="Sun Y."/>
            <person name="Zhan W."/>
            <person name="Jiang J.F."/>
            <person name="Wang Q."/>
            <person name="Zhang B."/>
            <person name="Ji P."/>
            <person name="Bell-Sakyi L."/>
            <person name="Cui X.M."/>
            <person name="Yuan T.T."/>
            <person name="Jiang B.G."/>
            <person name="Yang W.F."/>
            <person name="Lam T.T."/>
            <person name="Chang Q.C."/>
            <person name="Ding S.J."/>
            <person name="Wang X.J."/>
            <person name="Zhu J.G."/>
            <person name="Ruan X.D."/>
            <person name="Zhao L."/>
            <person name="Wei J.T."/>
            <person name="Ye R.Z."/>
            <person name="Que T.C."/>
            <person name="Du C.H."/>
            <person name="Zhou Y.H."/>
            <person name="Cheng J.X."/>
            <person name="Dai P.F."/>
            <person name="Guo W.B."/>
            <person name="Han X.H."/>
            <person name="Huang E.J."/>
            <person name="Li L.F."/>
            <person name="Wei W."/>
            <person name="Gao Y.C."/>
            <person name="Liu J.Z."/>
            <person name="Shao H.Z."/>
            <person name="Wang X."/>
            <person name="Wang C.C."/>
            <person name="Yang T.C."/>
            <person name="Huo Q.B."/>
            <person name="Li W."/>
            <person name="Chen H.Y."/>
            <person name="Chen S.E."/>
            <person name="Zhou L.G."/>
            <person name="Ni X.B."/>
            <person name="Tian J.H."/>
            <person name="Sheng Y."/>
            <person name="Liu T."/>
            <person name="Pan Y.S."/>
            <person name="Xia L.Y."/>
            <person name="Li J."/>
            <person name="Zhao F."/>
            <person name="Cao W.C."/>
        </authorList>
    </citation>
    <scope>NUCLEOTIDE SEQUENCE [LARGE SCALE GENOMIC DNA]</scope>
    <source>
        <strain evidence="1">HaeL-2018</strain>
    </source>
</reference>
<proteinExistence type="predicted"/>
<dbReference type="EMBL" id="JABSTR010000009">
    <property type="protein sequence ID" value="KAH9378755.1"/>
    <property type="molecule type" value="Genomic_DNA"/>
</dbReference>
<protein>
    <submittedName>
        <fullName evidence="1">Uncharacterized protein</fullName>
    </submittedName>
</protein>
<organism evidence="1 2">
    <name type="scientific">Haemaphysalis longicornis</name>
    <name type="common">Bush tick</name>
    <dbReference type="NCBI Taxonomy" id="44386"/>
    <lineage>
        <taxon>Eukaryota</taxon>
        <taxon>Metazoa</taxon>
        <taxon>Ecdysozoa</taxon>
        <taxon>Arthropoda</taxon>
        <taxon>Chelicerata</taxon>
        <taxon>Arachnida</taxon>
        <taxon>Acari</taxon>
        <taxon>Parasitiformes</taxon>
        <taxon>Ixodida</taxon>
        <taxon>Ixodoidea</taxon>
        <taxon>Ixodidae</taxon>
        <taxon>Haemaphysalinae</taxon>
        <taxon>Haemaphysalis</taxon>
    </lineage>
</organism>
<name>A0A9J6GUB1_HAELO</name>
<evidence type="ECO:0000313" key="1">
    <source>
        <dbReference type="EMBL" id="KAH9378755.1"/>
    </source>
</evidence>
<sequence length="139" mass="15526">MKRVNKGKQLKGTCTPELPRADKIVMRPRGGLCVSDMARMETSRAIKAAAQVDAIAARDDVLCLNHQQNIIVMSTSKRGQANRYAMVEQINIRGTFLEVRAQESARHVNVKGEIWGIPLEDTAQYIQDLVVQKHSRTAL</sequence>